<evidence type="ECO:0000313" key="2">
    <source>
        <dbReference type="EMBL" id="GMF53783.1"/>
    </source>
</evidence>
<comment type="caution">
    <text evidence="2">The sequence shown here is derived from an EMBL/GenBank/DDBJ whole genome shotgun (WGS) entry which is preliminary data.</text>
</comment>
<evidence type="ECO:0000256" key="1">
    <source>
        <dbReference type="SAM" id="MobiDB-lite"/>
    </source>
</evidence>
<feature type="compositionally biased region" description="Low complexity" evidence="1">
    <location>
        <begin position="88"/>
        <end position="101"/>
    </location>
</feature>
<name>A0A9W7D6A3_9STRA</name>
<evidence type="ECO:0000313" key="3">
    <source>
        <dbReference type="Proteomes" id="UP001165121"/>
    </source>
</evidence>
<feature type="region of interest" description="Disordered" evidence="1">
    <location>
        <begin position="86"/>
        <end position="120"/>
    </location>
</feature>
<protein>
    <submittedName>
        <fullName evidence="2">Unnamed protein product</fullName>
    </submittedName>
</protein>
<gene>
    <name evidence="2" type="ORF">Pfra01_002230500</name>
</gene>
<proteinExistence type="predicted"/>
<sequence>MAKVFVAIYERMHLLVDSSLTWSYWCEAAFDIDVGGPWRAWWLPVPELHQYSVYFRPRYPRFPVFGSAESDLSHVQRLVDEDVDLAESAPPTCSPSAPTPANREGLDIFGSSEDSPDVTL</sequence>
<organism evidence="2 3">
    <name type="scientific">Phytophthora fragariaefolia</name>
    <dbReference type="NCBI Taxonomy" id="1490495"/>
    <lineage>
        <taxon>Eukaryota</taxon>
        <taxon>Sar</taxon>
        <taxon>Stramenopiles</taxon>
        <taxon>Oomycota</taxon>
        <taxon>Peronosporomycetes</taxon>
        <taxon>Peronosporales</taxon>
        <taxon>Peronosporaceae</taxon>
        <taxon>Phytophthora</taxon>
    </lineage>
</organism>
<reference evidence="2" key="1">
    <citation type="submission" date="2023-04" db="EMBL/GenBank/DDBJ databases">
        <title>Phytophthora fragariaefolia NBRC 109709.</title>
        <authorList>
            <person name="Ichikawa N."/>
            <person name="Sato H."/>
            <person name="Tonouchi N."/>
        </authorList>
    </citation>
    <scope>NUCLEOTIDE SEQUENCE</scope>
    <source>
        <strain evidence="2">NBRC 109709</strain>
    </source>
</reference>
<dbReference type="AlphaFoldDB" id="A0A9W7D6A3"/>
<accession>A0A9W7D6A3</accession>
<dbReference type="Proteomes" id="UP001165121">
    <property type="component" value="Unassembled WGS sequence"/>
</dbReference>
<dbReference type="EMBL" id="BSXT01003359">
    <property type="protein sequence ID" value="GMF53783.1"/>
    <property type="molecule type" value="Genomic_DNA"/>
</dbReference>
<keyword evidence="3" id="KW-1185">Reference proteome</keyword>